<feature type="non-terminal residue" evidence="2">
    <location>
        <position position="1"/>
    </location>
</feature>
<reference evidence="2" key="1">
    <citation type="submission" date="2018-05" db="EMBL/GenBank/DDBJ databases">
        <authorList>
            <person name="Lanie J.A."/>
            <person name="Ng W.-L."/>
            <person name="Kazmierczak K.M."/>
            <person name="Andrzejewski T.M."/>
            <person name="Davidsen T.M."/>
            <person name="Wayne K.J."/>
            <person name="Tettelin H."/>
            <person name="Glass J.I."/>
            <person name="Rusch D."/>
            <person name="Podicherti R."/>
            <person name="Tsui H.-C.T."/>
            <person name="Winkler M.E."/>
        </authorList>
    </citation>
    <scope>NUCLEOTIDE SEQUENCE</scope>
</reference>
<evidence type="ECO:0008006" key="3">
    <source>
        <dbReference type="Google" id="ProtNLM"/>
    </source>
</evidence>
<evidence type="ECO:0000313" key="2">
    <source>
        <dbReference type="EMBL" id="SUZ72768.1"/>
    </source>
</evidence>
<comment type="similarity">
    <text evidence="1">Belongs to the enoyl-CoA hydratase/isomerase family.</text>
</comment>
<protein>
    <recommendedName>
        <fullName evidence="3">Enoyl-CoA hydratase</fullName>
    </recommendedName>
</protein>
<gene>
    <name evidence="2" type="ORF">METZ01_LOCUS25622</name>
</gene>
<dbReference type="SUPFAM" id="SSF52096">
    <property type="entry name" value="ClpP/crotonase"/>
    <property type="match status" value="1"/>
</dbReference>
<evidence type="ECO:0000256" key="1">
    <source>
        <dbReference type="ARBA" id="ARBA00005254"/>
    </source>
</evidence>
<dbReference type="PANTHER" id="PTHR11941:SF54">
    <property type="entry name" value="ENOYL-COA HYDRATASE, MITOCHONDRIAL"/>
    <property type="match status" value="1"/>
</dbReference>
<dbReference type="GO" id="GO:0006635">
    <property type="term" value="P:fatty acid beta-oxidation"/>
    <property type="evidence" value="ECO:0007669"/>
    <property type="project" value="TreeGrafter"/>
</dbReference>
<dbReference type="EMBL" id="UINC01001158">
    <property type="protein sequence ID" value="SUZ72768.1"/>
    <property type="molecule type" value="Genomic_DNA"/>
</dbReference>
<proteinExistence type="inferred from homology"/>
<dbReference type="Pfam" id="PF00378">
    <property type="entry name" value="ECH_1"/>
    <property type="match status" value="1"/>
</dbReference>
<dbReference type="GO" id="GO:0003824">
    <property type="term" value="F:catalytic activity"/>
    <property type="evidence" value="ECO:0007669"/>
    <property type="project" value="InterPro"/>
</dbReference>
<accession>A0A381Q1I8</accession>
<dbReference type="PANTHER" id="PTHR11941">
    <property type="entry name" value="ENOYL-COA HYDRATASE-RELATED"/>
    <property type="match status" value="1"/>
</dbReference>
<dbReference type="InterPro" id="IPR029045">
    <property type="entry name" value="ClpP/crotonase-like_dom_sf"/>
</dbReference>
<sequence>VASLVLNRPERKNALSLELRTDLSTCLKELAGDPSVKAVMLTGSGSSFCAGFDLKELSAGDTEAIFAEAHAYHRSVYTFPKPLIAAVNGPALAGGMDLALMCDVRIASETAAFGQPQVRHGIPAAYELMRTVLDESTCRHLCLSGDIVDAQTAVSIRLVTTVVSAESLVAEAVELTASFATNPSAIDMKSRFLKGQPDLF</sequence>
<dbReference type="PROSITE" id="PS00166">
    <property type="entry name" value="ENOYL_COA_HYDRATASE"/>
    <property type="match status" value="1"/>
</dbReference>
<dbReference type="Gene3D" id="3.90.226.10">
    <property type="entry name" value="2-enoyl-CoA Hydratase, Chain A, domain 1"/>
    <property type="match status" value="1"/>
</dbReference>
<dbReference type="InterPro" id="IPR001753">
    <property type="entry name" value="Enoyl-CoA_hydra/iso"/>
</dbReference>
<dbReference type="InterPro" id="IPR018376">
    <property type="entry name" value="Enoyl-CoA_hyd/isom_CS"/>
</dbReference>
<organism evidence="2">
    <name type="scientific">marine metagenome</name>
    <dbReference type="NCBI Taxonomy" id="408172"/>
    <lineage>
        <taxon>unclassified sequences</taxon>
        <taxon>metagenomes</taxon>
        <taxon>ecological metagenomes</taxon>
    </lineage>
</organism>
<dbReference type="CDD" id="cd06558">
    <property type="entry name" value="crotonase-like"/>
    <property type="match status" value="1"/>
</dbReference>
<dbReference type="AlphaFoldDB" id="A0A381Q1I8"/>
<name>A0A381Q1I8_9ZZZZ</name>